<dbReference type="PANTHER" id="PTHR33273">
    <property type="entry name" value="DOMAIN-CONTAINING PROTEIN, PUTATIVE-RELATED"/>
    <property type="match status" value="1"/>
</dbReference>
<gene>
    <name evidence="2" type="ORF">AVEN_175819_1</name>
</gene>
<dbReference type="EMBL" id="BGPR01000779">
    <property type="protein sequence ID" value="GBM35215.1"/>
    <property type="molecule type" value="Genomic_DNA"/>
</dbReference>
<evidence type="ECO:0000259" key="1">
    <source>
        <dbReference type="Pfam" id="PF14529"/>
    </source>
</evidence>
<dbReference type="Proteomes" id="UP000499080">
    <property type="component" value="Unassembled WGS sequence"/>
</dbReference>
<comment type="caution">
    <text evidence="2">The sequence shown here is derived from an EMBL/GenBank/DDBJ whole genome shotgun (WGS) entry which is preliminary data.</text>
</comment>
<proteinExistence type="predicted"/>
<dbReference type="AlphaFoldDB" id="A0A4Y2F518"/>
<dbReference type="SUPFAM" id="SSF56219">
    <property type="entry name" value="DNase I-like"/>
    <property type="match status" value="1"/>
</dbReference>
<evidence type="ECO:0000313" key="2">
    <source>
        <dbReference type="EMBL" id="GBM35215.1"/>
    </source>
</evidence>
<dbReference type="InterPro" id="IPR005135">
    <property type="entry name" value="Endo/exonuclease/phosphatase"/>
</dbReference>
<feature type="domain" description="Endonuclease/exonuclease/phosphatase" evidence="1">
    <location>
        <begin position="88"/>
        <end position="190"/>
    </location>
</feature>
<dbReference type="Gene3D" id="3.60.10.10">
    <property type="entry name" value="Endonuclease/exonuclease/phosphatase"/>
    <property type="match status" value="1"/>
</dbReference>
<keyword evidence="3" id="KW-1185">Reference proteome</keyword>
<dbReference type="Pfam" id="PF14529">
    <property type="entry name" value="Exo_endo_phos_2"/>
    <property type="match status" value="1"/>
</dbReference>
<dbReference type="PANTHER" id="PTHR33273:SF4">
    <property type="entry name" value="ENDONUCLEASE_EXONUCLEASE_PHOSPHATASE DOMAIN-CONTAINING PROTEIN"/>
    <property type="match status" value="1"/>
</dbReference>
<dbReference type="InterPro" id="IPR036691">
    <property type="entry name" value="Endo/exonu/phosph_ase_sf"/>
</dbReference>
<name>A0A4Y2F518_ARAVE</name>
<organism evidence="2 3">
    <name type="scientific">Araneus ventricosus</name>
    <name type="common">Orbweaver spider</name>
    <name type="synonym">Epeira ventricosa</name>
    <dbReference type="NCBI Taxonomy" id="182803"/>
    <lineage>
        <taxon>Eukaryota</taxon>
        <taxon>Metazoa</taxon>
        <taxon>Ecdysozoa</taxon>
        <taxon>Arthropoda</taxon>
        <taxon>Chelicerata</taxon>
        <taxon>Arachnida</taxon>
        <taxon>Araneae</taxon>
        <taxon>Araneomorphae</taxon>
        <taxon>Entelegynae</taxon>
        <taxon>Araneoidea</taxon>
        <taxon>Araneidae</taxon>
        <taxon>Araneus</taxon>
    </lineage>
</organism>
<protein>
    <recommendedName>
        <fullName evidence="1">Endonuclease/exonuclease/phosphatase domain-containing protein</fullName>
    </recommendedName>
</protein>
<accession>A0A4Y2F518</accession>
<reference evidence="2 3" key="1">
    <citation type="journal article" date="2019" name="Sci. Rep.">
        <title>Orb-weaving spider Araneus ventricosus genome elucidates the spidroin gene catalogue.</title>
        <authorList>
            <person name="Kono N."/>
            <person name="Nakamura H."/>
            <person name="Ohtoshi R."/>
            <person name="Moran D.A.P."/>
            <person name="Shinohara A."/>
            <person name="Yoshida Y."/>
            <person name="Fujiwara M."/>
            <person name="Mori M."/>
            <person name="Tomita M."/>
            <person name="Arakawa K."/>
        </authorList>
    </citation>
    <scope>NUCLEOTIDE SEQUENCE [LARGE SCALE GENOMIC DNA]</scope>
</reference>
<dbReference type="GO" id="GO:0003824">
    <property type="term" value="F:catalytic activity"/>
    <property type="evidence" value="ECO:0007669"/>
    <property type="project" value="InterPro"/>
</dbReference>
<evidence type="ECO:0000313" key="3">
    <source>
        <dbReference type="Proteomes" id="UP000499080"/>
    </source>
</evidence>
<sequence>MNSDTSSRNVSLTSLPYTKCTSILVTGSGFLITLHTDRTTHRGGGTAFLVKNSIDRHPTPIASSSFENTTTAIHLPDNSCITEAKINRPHHGRINTHEIDSVFNQSTKGIAVGDYNAKHSAWSKGRSNTNGAIIHDHIASNNLVLLAPLEPPYFPYNQPSSNTLDFGIMKDISAGNATSHNDLSSDHNPVFFE</sequence>
<dbReference type="OrthoDB" id="6431035at2759"/>